<dbReference type="NCBIfam" id="NF003765">
    <property type="entry name" value="PRK05359.1"/>
    <property type="match status" value="1"/>
</dbReference>
<protein>
    <recommendedName>
        <fullName evidence="5">Oligoribonuclease</fullName>
        <ecNumber evidence="5">3.1.-.-</ecNumber>
    </recommendedName>
</protein>
<comment type="subcellular location">
    <subcellularLocation>
        <location evidence="5">Cytoplasm</location>
    </subcellularLocation>
</comment>
<keyword evidence="4 5" id="KW-0269">Exonuclease</keyword>
<proteinExistence type="inferred from homology"/>
<dbReference type="Gene3D" id="3.30.420.10">
    <property type="entry name" value="Ribonuclease H-like superfamily/Ribonuclease H"/>
    <property type="match status" value="1"/>
</dbReference>
<dbReference type="PANTHER" id="PTHR11046">
    <property type="entry name" value="OLIGORIBONUCLEASE, MITOCHONDRIAL"/>
    <property type="match status" value="1"/>
</dbReference>
<gene>
    <name evidence="5 7" type="primary">orn</name>
    <name evidence="7" type="ORF">PQO03_02650</name>
</gene>
<keyword evidence="2 5" id="KW-0540">Nuclease</keyword>
<reference evidence="7 8" key="1">
    <citation type="submission" date="2023-02" db="EMBL/GenBank/DDBJ databases">
        <title>Genome sequence of Lentisphaera profundi SAORIC-696.</title>
        <authorList>
            <person name="Kim e."/>
            <person name="Cho J.-C."/>
            <person name="Choi A."/>
            <person name="Kang I."/>
        </authorList>
    </citation>
    <scope>NUCLEOTIDE SEQUENCE [LARGE SCALE GENOMIC DNA]</scope>
    <source>
        <strain evidence="7 8">SAORIC-696</strain>
    </source>
</reference>
<evidence type="ECO:0000256" key="4">
    <source>
        <dbReference type="ARBA" id="ARBA00022839"/>
    </source>
</evidence>
<dbReference type="Pfam" id="PF00929">
    <property type="entry name" value="RNase_T"/>
    <property type="match status" value="1"/>
</dbReference>
<feature type="domain" description="Exonuclease" evidence="6">
    <location>
        <begin position="6"/>
        <end position="179"/>
    </location>
</feature>
<dbReference type="EC" id="3.1.-.-" evidence="5"/>
<evidence type="ECO:0000256" key="1">
    <source>
        <dbReference type="ARBA" id="ARBA00009921"/>
    </source>
</evidence>
<keyword evidence="8" id="KW-1185">Reference proteome</keyword>
<evidence type="ECO:0000313" key="8">
    <source>
        <dbReference type="Proteomes" id="UP001214250"/>
    </source>
</evidence>
<dbReference type="EMBL" id="CP117811">
    <property type="protein sequence ID" value="WDE96860.1"/>
    <property type="molecule type" value="Genomic_DNA"/>
</dbReference>
<dbReference type="RefSeq" id="WP_274150925.1">
    <property type="nucleotide sequence ID" value="NZ_CP117811.1"/>
</dbReference>
<keyword evidence="3 5" id="KW-0378">Hydrolase</keyword>
<evidence type="ECO:0000313" key="7">
    <source>
        <dbReference type="EMBL" id="WDE96860.1"/>
    </source>
</evidence>
<sequence>MKSTNNLVWMDLEMTGLDPTKDKIIEIATLVTDSELNIIAQGPCLIIHQSDEVMDNMNDWCIKHHGQSGLTQAVKDSKVSQEEACQQTRDFILEYCEKGRAPLCGNSIGQDRMFLTHHMTDIIDVLHYRVVDVSSMKELFNRWYGQKKSYFTKKTTHRALDDILESIEELKFYRQNFLVPKEEL</sequence>
<name>A0ABY7VRN3_9BACT</name>
<dbReference type="InterPro" id="IPR012337">
    <property type="entry name" value="RNaseH-like_sf"/>
</dbReference>
<comment type="function">
    <text evidence="5">3'-to-5' exoribonuclease specific for small oligoribonucleotides.</text>
</comment>
<dbReference type="GO" id="GO:0016787">
    <property type="term" value="F:hydrolase activity"/>
    <property type="evidence" value="ECO:0007669"/>
    <property type="project" value="UniProtKB-KW"/>
</dbReference>
<dbReference type="InterPro" id="IPR013520">
    <property type="entry name" value="Ribonucl_H"/>
</dbReference>
<keyword evidence="5" id="KW-0963">Cytoplasm</keyword>
<evidence type="ECO:0000256" key="2">
    <source>
        <dbReference type="ARBA" id="ARBA00022722"/>
    </source>
</evidence>
<dbReference type="CDD" id="cd06135">
    <property type="entry name" value="Orn"/>
    <property type="match status" value="1"/>
</dbReference>
<dbReference type="SUPFAM" id="SSF53098">
    <property type="entry name" value="Ribonuclease H-like"/>
    <property type="match status" value="1"/>
</dbReference>
<dbReference type="InterPro" id="IPR036397">
    <property type="entry name" value="RNaseH_sf"/>
</dbReference>
<organism evidence="7 8">
    <name type="scientific">Lentisphaera profundi</name>
    <dbReference type="NCBI Taxonomy" id="1658616"/>
    <lineage>
        <taxon>Bacteria</taxon>
        <taxon>Pseudomonadati</taxon>
        <taxon>Lentisphaerota</taxon>
        <taxon>Lentisphaeria</taxon>
        <taxon>Lentisphaerales</taxon>
        <taxon>Lentisphaeraceae</taxon>
        <taxon>Lentisphaera</taxon>
    </lineage>
</organism>
<accession>A0ABY7VRN3</accession>
<dbReference type="PANTHER" id="PTHR11046:SF0">
    <property type="entry name" value="OLIGORIBONUCLEASE, MITOCHONDRIAL"/>
    <property type="match status" value="1"/>
</dbReference>
<dbReference type="SMART" id="SM00479">
    <property type="entry name" value="EXOIII"/>
    <property type="match status" value="1"/>
</dbReference>
<evidence type="ECO:0000259" key="6">
    <source>
        <dbReference type="SMART" id="SM00479"/>
    </source>
</evidence>
<dbReference type="HAMAP" id="MF_00045">
    <property type="entry name" value="Oligoribonuclease"/>
    <property type="match status" value="1"/>
</dbReference>
<comment type="similarity">
    <text evidence="1 5">Belongs to the oligoribonuclease family.</text>
</comment>
<dbReference type="InterPro" id="IPR022894">
    <property type="entry name" value="Oligoribonuclease"/>
</dbReference>
<evidence type="ECO:0000256" key="3">
    <source>
        <dbReference type="ARBA" id="ARBA00022801"/>
    </source>
</evidence>
<evidence type="ECO:0000256" key="5">
    <source>
        <dbReference type="HAMAP-Rule" id="MF_00045"/>
    </source>
</evidence>
<dbReference type="Proteomes" id="UP001214250">
    <property type="component" value="Chromosome 1"/>
</dbReference>
<feature type="active site" evidence="5">
    <location>
        <position position="128"/>
    </location>
</feature>